<feature type="region of interest" description="Disordered" evidence="1">
    <location>
        <begin position="1"/>
        <end position="32"/>
    </location>
</feature>
<feature type="compositionally biased region" description="Basic and acidic residues" evidence="1">
    <location>
        <begin position="1"/>
        <end position="18"/>
    </location>
</feature>
<keyword evidence="4" id="KW-1185">Reference proteome</keyword>
<evidence type="ECO:0000313" key="4">
    <source>
        <dbReference type="Proteomes" id="UP000019155"/>
    </source>
</evidence>
<proteinExistence type="predicted"/>
<comment type="caution">
    <text evidence="3">The sequence shown here is derived from an EMBL/GenBank/DDBJ whole genome shotgun (WGS) entry which is preliminary data.</text>
</comment>
<accession>W4N9M5</accession>
<evidence type="ECO:0000256" key="2">
    <source>
        <dbReference type="SAM" id="Phobius"/>
    </source>
</evidence>
<dbReference type="OrthoDB" id="2083586at2"/>
<dbReference type="EMBL" id="AZMV01000002">
    <property type="protein sequence ID" value="ETY71757.1"/>
    <property type="molecule type" value="Genomic_DNA"/>
</dbReference>
<keyword evidence="2" id="KW-0812">Transmembrane</keyword>
<protein>
    <submittedName>
        <fullName evidence="3">Oxygen-insesitive NAD(P)H nitroreductase/dihydropteridine reductase</fullName>
    </submittedName>
</protein>
<dbReference type="RefSeq" id="WP_034874566.1">
    <property type="nucleotide sequence ID" value="NZ_AZMV01000002.1"/>
</dbReference>
<dbReference type="AlphaFoldDB" id="W4N9M5"/>
<feature type="transmembrane region" description="Helical" evidence="2">
    <location>
        <begin position="71"/>
        <end position="92"/>
    </location>
</feature>
<evidence type="ECO:0000256" key="1">
    <source>
        <dbReference type="SAM" id="MobiDB-lite"/>
    </source>
</evidence>
<organism evidence="3 4">
    <name type="scientific">Bifidobacterium moukalabense DSM 27321</name>
    <dbReference type="NCBI Taxonomy" id="1435051"/>
    <lineage>
        <taxon>Bacteria</taxon>
        <taxon>Bacillati</taxon>
        <taxon>Actinomycetota</taxon>
        <taxon>Actinomycetes</taxon>
        <taxon>Bifidobacteriales</taxon>
        <taxon>Bifidobacteriaceae</taxon>
        <taxon>Bifidobacterium</taxon>
    </lineage>
</organism>
<dbReference type="GeneID" id="97502789"/>
<name>W4N9M5_9BIFI</name>
<dbReference type="eggNOG" id="ENOG5032ZZE">
    <property type="taxonomic scope" value="Bacteria"/>
</dbReference>
<dbReference type="Proteomes" id="UP000019155">
    <property type="component" value="Unassembled WGS sequence"/>
</dbReference>
<evidence type="ECO:0000313" key="3">
    <source>
        <dbReference type="EMBL" id="ETY71757.1"/>
    </source>
</evidence>
<keyword evidence="2" id="KW-1133">Transmembrane helix</keyword>
<keyword evidence="2" id="KW-0472">Membrane</keyword>
<dbReference type="PATRIC" id="fig|1435051.3.peg.486"/>
<sequence>MNDHIANEQDRNDADRIRRQYANPETDPMNQLRKLDDAVKRPGLIASLTLGIIGTLVMGAGMALVMSYDNMTLGLVLGIPGLIILAAAYPIGRAITSQRKARYADDILRLSNQILHS</sequence>
<reference evidence="3 4" key="1">
    <citation type="journal article" date="2014" name="Genome Announc.">
        <title>The Genome Sequence of Bifidobacterium moukalabense DSM 27321 Highlights the Close Phylogenetic Relatedness with the Bifidobacterium dentium Taxon.</title>
        <authorList>
            <person name="Lugli G.A."/>
            <person name="Duranti S."/>
            <person name="Milani C."/>
            <person name="Turroni F."/>
            <person name="Viappiani A."/>
            <person name="Mangifesta M."/>
            <person name="van Sinderen D."/>
            <person name="Ventura M."/>
        </authorList>
    </citation>
    <scope>NUCLEOTIDE SEQUENCE [LARGE SCALE GENOMIC DNA]</scope>
    <source>
        <strain evidence="3 4">DSM 27321</strain>
    </source>
</reference>
<gene>
    <name evidence="3" type="ORF">BMOU_0494</name>
</gene>
<feature type="transmembrane region" description="Helical" evidence="2">
    <location>
        <begin position="43"/>
        <end position="65"/>
    </location>
</feature>